<keyword evidence="2" id="KW-1185">Reference proteome</keyword>
<organism evidence="1 2">
    <name type="scientific">Pyrus ussuriensis x Pyrus communis</name>
    <dbReference type="NCBI Taxonomy" id="2448454"/>
    <lineage>
        <taxon>Eukaryota</taxon>
        <taxon>Viridiplantae</taxon>
        <taxon>Streptophyta</taxon>
        <taxon>Embryophyta</taxon>
        <taxon>Tracheophyta</taxon>
        <taxon>Spermatophyta</taxon>
        <taxon>Magnoliopsida</taxon>
        <taxon>eudicotyledons</taxon>
        <taxon>Gunneridae</taxon>
        <taxon>Pentapetalae</taxon>
        <taxon>rosids</taxon>
        <taxon>fabids</taxon>
        <taxon>Rosales</taxon>
        <taxon>Rosaceae</taxon>
        <taxon>Amygdaloideae</taxon>
        <taxon>Maleae</taxon>
        <taxon>Pyrus</taxon>
    </lineage>
</organism>
<accession>A0A5N5GAH0</accession>
<dbReference type="EMBL" id="SMOL01000458">
    <property type="protein sequence ID" value="KAB2612406.1"/>
    <property type="molecule type" value="Genomic_DNA"/>
</dbReference>
<evidence type="ECO:0000313" key="2">
    <source>
        <dbReference type="Proteomes" id="UP000327157"/>
    </source>
</evidence>
<reference evidence="1 2" key="3">
    <citation type="submission" date="2019-11" db="EMBL/GenBank/DDBJ databases">
        <title>A de novo genome assembly of a pear dwarfing rootstock.</title>
        <authorList>
            <person name="Wang F."/>
            <person name="Wang J."/>
            <person name="Li S."/>
            <person name="Zhang Y."/>
            <person name="Fang M."/>
            <person name="Ma L."/>
            <person name="Zhao Y."/>
            <person name="Jiang S."/>
        </authorList>
    </citation>
    <scope>NUCLEOTIDE SEQUENCE [LARGE SCALE GENOMIC DNA]</scope>
    <source>
        <strain evidence="1">S2</strain>
        <tissue evidence="1">Leaf</tissue>
    </source>
</reference>
<dbReference type="Proteomes" id="UP000327157">
    <property type="component" value="Chromosome 9"/>
</dbReference>
<reference evidence="2" key="2">
    <citation type="submission" date="2019-10" db="EMBL/GenBank/DDBJ databases">
        <title>A de novo genome assembly of a pear dwarfing rootstock.</title>
        <authorList>
            <person name="Wang F."/>
            <person name="Wang J."/>
            <person name="Li S."/>
            <person name="Zhang Y."/>
            <person name="Fang M."/>
            <person name="Ma L."/>
            <person name="Zhao Y."/>
            <person name="Jiang S."/>
        </authorList>
    </citation>
    <scope>NUCLEOTIDE SEQUENCE [LARGE SCALE GENOMIC DNA]</scope>
</reference>
<evidence type="ECO:0000313" key="1">
    <source>
        <dbReference type="EMBL" id="KAB2612406.1"/>
    </source>
</evidence>
<sequence length="87" mass="9959">MRKDKAAICPKIQKKLEEYKLKSSYTITTWSGGEKFEHHNPLSHHSHALRKLHNLHLSQLKPLKPLQSLLQEVRKGGGIFHDAALTL</sequence>
<comment type="caution">
    <text evidence="1">The sequence shown here is derived from an EMBL/GenBank/DDBJ whole genome shotgun (WGS) entry which is preliminary data.</text>
</comment>
<gene>
    <name evidence="1" type="ORF">D8674_034722</name>
</gene>
<protein>
    <submittedName>
        <fullName evidence="1">Uncharacterized protein</fullName>
    </submittedName>
</protein>
<reference evidence="1 2" key="1">
    <citation type="submission" date="2019-09" db="EMBL/GenBank/DDBJ databases">
        <authorList>
            <person name="Ou C."/>
        </authorList>
    </citation>
    <scope>NUCLEOTIDE SEQUENCE [LARGE SCALE GENOMIC DNA]</scope>
    <source>
        <strain evidence="1">S2</strain>
        <tissue evidence="1">Leaf</tissue>
    </source>
</reference>
<proteinExistence type="predicted"/>
<name>A0A5N5GAH0_9ROSA</name>
<dbReference type="AlphaFoldDB" id="A0A5N5GAH0"/>